<comment type="caution">
    <text evidence="2">The sequence shown here is derived from an EMBL/GenBank/DDBJ whole genome shotgun (WGS) entry which is preliminary data.</text>
</comment>
<sequence length="58" mass="6448">MAHEQNHNRDQASKSEVQSTKLNQIPAPGEDDTEFSAEEAAEVFEENASSNQASEREQ</sequence>
<name>A0A7X0RQF4_9BACL</name>
<feature type="compositionally biased region" description="Basic and acidic residues" evidence="1">
    <location>
        <begin position="1"/>
        <end position="13"/>
    </location>
</feature>
<feature type="compositionally biased region" description="Acidic residues" evidence="1">
    <location>
        <begin position="29"/>
        <end position="45"/>
    </location>
</feature>
<evidence type="ECO:0000313" key="3">
    <source>
        <dbReference type="Proteomes" id="UP000547209"/>
    </source>
</evidence>
<reference evidence="2 3" key="1">
    <citation type="submission" date="2020-08" db="EMBL/GenBank/DDBJ databases">
        <title>Cohnella phylogeny.</title>
        <authorList>
            <person name="Dunlap C."/>
        </authorList>
    </citation>
    <scope>NUCLEOTIDE SEQUENCE [LARGE SCALE GENOMIC DNA]</scope>
    <source>
        <strain evidence="2 3">DSM 28246</strain>
    </source>
</reference>
<dbReference type="Proteomes" id="UP000547209">
    <property type="component" value="Unassembled WGS sequence"/>
</dbReference>
<feature type="region of interest" description="Disordered" evidence="1">
    <location>
        <begin position="1"/>
        <end position="58"/>
    </location>
</feature>
<protein>
    <submittedName>
        <fullName evidence="2">Uncharacterized protein</fullName>
    </submittedName>
</protein>
<gene>
    <name evidence="2" type="ORF">H7C19_12810</name>
</gene>
<evidence type="ECO:0000256" key="1">
    <source>
        <dbReference type="SAM" id="MobiDB-lite"/>
    </source>
</evidence>
<proteinExistence type="predicted"/>
<dbReference type="AlphaFoldDB" id="A0A7X0RQF4"/>
<feature type="compositionally biased region" description="Polar residues" evidence="1">
    <location>
        <begin position="14"/>
        <end position="23"/>
    </location>
</feature>
<evidence type="ECO:0000313" key="2">
    <source>
        <dbReference type="EMBL" id="MBB6671563.1"/>
    </source>
</evidence>
<dbReference type="RefSeq" id="WP_185143045.1">
    <property type="nucleotide sequence ID" value="NZ_JACJVP010000022.1"/>
</dbReference>
<keyword evidence="3" id="KW-1185">Reference proteome</keyword>
<organism evidence="2 3">
    <name type="scientific">Cohnella nanjingensis</name>
    <dbReference type="NCBI Taxonomy" id="1387779"/>
    <lineage>
        <taxon>Bacteria</taxon>
        <taxon>Bacillati</taxon>
        <taxon>Bacillota</taxon>
        <taxon>Bacilli</taxon>
        <taxon>Bacillales</taxon>
        <taxon>Paenibacillaceae</taxon>
        <taxon>Cohnella</taxon>
    </lineage>
</organism>
<dbReference type="EMBL" id="JACJVP010000022">
    <property type="protein sequence ID" value="MBB6671563.1"/>
    <property type="molecule type" value="Genomic_DNA"/>
</dbReference>
<accession>A0A7X0RQF4</accession>